<name>A0ABR4IJ01_9EURO</name>
<evidence type="ECO:0000259" key="13">
    <source>
        <dbReference type="Pfam" id="PF07488"/>
    </source>
</evidence>
<dbReference type="InterPro" id="IPR029018">
    <property type="entry name" value="Hex-like_dom2"/>
</dbReference>
<dbReference type="EMBL" id="JBFXLS010000023">
    <property type="protein sequence ID" value="KAL2827754.1"/>
    <property type="molecule type" value="Genomic_DNA"/>
</dbReference>
<evidence type="ECO:0000256" key="6">
    <source>
        <dbReference type="ARBA" id="ARBA00023295"/>
    </source>
</evidence>
<protein>
    <recommendedName>
        <fullName evidence="2 10">Alpha-glucuronidase</fullName>
        <ecNumber evidence="2 10">3.2.1.139</ecNumber>
    </recommendedName>
</protein>
<keyword evidence="6 10" id="KW-0326">Glycosidase</keyword>
<organism evidence="14 15">
    <name type="scientific">Aspergillus cavernicola</name>
    <dbReference type="NCBI Taxonomy" id="176166"/>
    <lineage>
        <taxon>Eukaryota</taxon>
        <taxon>Fungi</taxon>
        <taxon>Dikarya</taxon>
        <taxon>Ascomycota</taxon>
        <taxon>Pezizomycotina</taxon>
        <taxon>Eurotiomycetes</taxon>
        <taxon>Eurotiomycetidae</taxon>
        <taxon>Eurotiales</taxon>
        <taxon>Aspergillaceae</taxon>
        <taxon>Aspergillus</taxon>
        <taxon>Aspergillus subgen. Nidulantes</taxon>
    </lineage>
</organism>
<sequence length="817" mass="90219">MPPMLETGGSKTGIDGWLRYAKLPAHVIGGFKPPTDIIVLDETETSPVFTAGAELKRGIKGIFGEDVTTTHGGCGSNSASVVIGTIDAYARSCNLLSNMTRLTDDGFWLSVKGKTVHILGQNERGALYGTFEFLARLAQGNFSTISYASNPEVPIRWTNEWDNMDGSIERGYGGRSIFFANDTVLDDLKRVSQYSRLLASVKINGVIFTNVNADPVTLTPHNIKGLGRIADAMRPYGVQIGVALNFASPQTLGGLPTYDPLDKRVILWWSNITDSIYAQIPDFGGYLVKASSEGQPGPHQYNRTLPEGANLFGDILRPHGGITLFRAFVYDLLDIADWKADRAAEAYNAFQGLDGKFHDKVILQIKYGPLDFQGREPPSPLFGYFEKSNQSHTVYLPPLWKTIFDADLRVNGETSYVRDIISGKRFKRRLGGFSGVANVGHSLTWMGSHLSMSNLYAFGRMAWDPTEDPDAIIQDWSRLTFGVDPVVTDVVHHIAMASWPAYQHYTSGDIGLPSLTDVTGNHFGPNVRAGDDNEYGIWTRSDSFSIGMDRTSKNGSGFAGQYPPEYAEKVENVETTPVEFLLWYHHVNNTYELPWGRTVIQHLYDAHYSGAETAQTFPNLWKKLDGKVNTRQYKEVLAQLTFQAGHAVVWRDSIVDYYHNLTQISDDFGRVGNHPWRIEAESMELTGYKPIGVDPIESASNALAVAVTRNMQATAEVALDMSPGTWNIAIVYFDITGGVAQWEASLNDKSLGTWLRNSEYVFSHEGTDTPDGGSKTRITFENVNILDGDVLKVVSKADGWDAGVFDYVAVFPAGIID</sequence>
<dbReference type="InterPro" id="IPR017853">
    <property type="entry name" value="GH"/>
</dbReference>
<comment type="subcellular location">
    <subcellularLocation>
        <location evidence="10">Secreted</location>
    </subcellularLocation>
</comment>
<dbReference type="Pfam" id="PF03648">
    <property type="entry name" value="Glyco_hydro_67N"/>
    <property type="match status" value="1"/>
</dbReference>
<proteinExistence type="inferred from homology"/>
<feature type="domain" description="Alpha glucuronidase N-terminal" evidence="11">
    <location>
        <begin position="16"/>
        <end position="133"/>
    </location>
</feature>
<dbReference type="SUPFAM" id="SSF51445">
    <property type="entry name" value="(Trans)glycosidases"/>
    <property type="match status" value="1"/>
</dbReference>
<evidence type="ECO:0000256" key="2">
    <source>
        <dbReference type="ARBA" id="ARBA00012271"/>
    </source>
</evidence>
<evidence type="ECO:0000256" key="1">
    <source>
        <dbReference type="ARBA" id="ARBA00008833"/>
    </source>
</evidence>
<dbReference type="Pfam" id="PF07477">
    <property type="entry name" value="Glyco_hydro_67C"/>
    <property type="match status" value="1"/>
</dbReference>
<dbReference type="Pfam" id="PF07488">
    <property type="entry name" value="Glyco_hydro_67M"/>
    <property type="match status" value="1"/>
</dbReference>
<feature type="domain" description="Glycosyl hydrolase family 67 catalytic" evidence="13">
    <location>
        <begin position="141"/>
        <end position="445"/>
    </location>
</feature>
<gene>
    <name evidence="10" type="primary">aguA</name>
    <name evidence="14" type="ORF">BDW59DRAFT_171207</name>
</gene>
<keyword evidence="3 10" id="KW-0858">Xylan degradation</keyword>
<dbReference type="InterPro" id="IPR011100">
    <property type="entry name" value="Glyco_hydro_67_cat"/>
</dbReference>
<evidence type="ECO:0000256" key="7">
    <source>
        <dbReference type="ARBA" id="ARBA00023326"/>
    </source>
</evidence>
<evidence type="ECO:0000256" key="5">
    <source>
        <dbReference type="ARBA" id="ARBA00023277"/>
    </source>
</evidence>
<dbReference type="InterPro" id="IPR037054">
    <property type="entry name" value="A-glucoronidase_C_sf"/>
</dbReference>
<comment type="function">
    <text evidence="8 10">Alpha-glucuronidase involved in the hydrolysis of xylan, a major structural heterogeneous polysaccharide found in plant biomass representing the second most abundant polysaccharide in the biosphere, after cellulose. Releases 4-O-methylglucuronic acid from xylan.</text>
</comment>
<evidence type="ECO:0000256" key="8">
    <source>
        <dbReference type="ARBA" id="ARBA00024828"/>
    </source>
</evidence>
<evidence type="ECO:0000259" key="12">
    <source>
        <dbReference type="Pfam" id="PF07477"/>
    </source>
</evidence>
<accession>A0ABR4IJ01</accession>
<comment type="caution">
    <text evidence="14">The sequence shown here is derived from an EMBL/GenBank/DDBJ whole genome shotgun (WGS) entry which is preliminary data.</text>
</comment>
<dbReference type="PANTHER" id="PTHR39207">
    <property type="entry name" value="ALPHA-GLUCURONIDASE A"/>
    <property type="match status" value="1"/>
</dbReference>
<dbReference type="Proteomes" id="UP001610335">
    <property type="component" value="Unassembled WGS sequence"/>
</dbReference>
<dbReference type="SUPFAM" id="SSF55545">
    <property type="entry name" value="beta-N-acetylhexosaminidase-like domain"/>
    <property type="match status" value="1"/>
</dbReference>
<keyword evidence="5 10" id="KW-0119">Carbohydrate metabolism</keyword>
<dbReference type="EC" id="3.2.1.139" evidence="2 10"/>
<comment type="catalytic activity">
    <reaction evidence="9 10">
        <text>an alpha-D-glucuronoside + H2O = D-glucuronate + an alcohol</text>
        <dbReference type="Rhea" id="RHEA:20005"/>
        <dbReference type="ChEBI" id="CHEBI:15377"/>
        <dbReference type="ChEBI" id="CHEBI:30879"/>
        <dbReference type="ChEBI" id="CHEBI:58720"/>
        <dbReference type="ChEBI" id="CHEBI:58899"/>
        <dbReference type="EC" id="3.2.1.139"/>
    </reaction>
</comment>
<dbReference type="InterPro" id="IPR005154">
    <property type="entry name" value="Glyco_hydro_67_aGlcAse_N"/>
</dbReference>
<keyword evidence="15" id="KW-1185">Reference proteome</keyword>
<dbReference type="CDD" id="cd02795">
    <property type="entry name" value="CBM6-CBM35-CBM36_like"/>
    <property type="match status" value="1"/>
</dbReference>
<evidence type="ECO:0000256" key="9">
    <source>
        <dbReference type="ARBA" id="ARBA00048838"/>
    </source>
</evidence>
<dbReference type="PANTHER" id="PTHR39207:SF1">
    <property type="entry name" value="ALPHA-GLUCURONIDASE A"/>
    <property type="match status" value="1"/>
</dbReference>
<evidence type="ECO:0000259" key="11">
    <source>
        <dbReference type="Pfam" id="PF03648"/>
    </source>
</evidence>
<reference evidence="14 15" key="1">
    <citation type="submission" date="2024-07" db="EMBL/GenBank/DDBJ databases">
        <title>Section-level genome sequencing and comparative genomics of Aspergillus sections Usti and Cavernicolus.</title>
        <authorList>
            <consortium name="Lawrence Berkeley National Laboratory"/>
            <person name="Nybo J.L."/>
            <person name="Vesth T.C."/>
            <person name="Theobald S."/>
            <person name="Frisvad J.C."/>
            <person name="Larsen T.O."/>
            <person name="Kjaerboelling I."/>
            <person name="Rothschild-Mancinelli K."/>
            <person name="Lyhne E.K."/>
            <person name="Kogle M.E."/>
            <person name="Barry K."/>
            <person name="Clum A."/>
            <person name="Na H."/>
            <person name="Ledsgaard L."/>
            <person name="Lin J."/>
            <person name="Lipzen A."/>
            <person name="Kuo A."/>
            <person name="Riley R."/>
            <person name="Mondo S."/>
            <person name="LaButti K."/>
            <person name="Haridas S."/>
            <person name="Pangalinan J."/>
            <person name="Salamov A.A."/>
            <person name="Simmons B.A."/>
            <person name="Magnuson J.K."/>
            <person name="Chen J."/>
            <person name="Drula E."/>
            <person name="Henrissat B."/>
            <person name="Wiebenga A."/>
            <person name="Lubbers R.J."/>
            <person name="Gomes A.C."/>
            <person name="Makela M.R."/>
            <person name="Stajich J."/>
            <person name="Grigoriev I.V."/>
            <person name="Mortensen U.H."/>
            <person name="De vries R.P."/>
            <person name="Baker S.E."/>
            <person name="Andersen M.R."/>
        </authorList>
    </citation>
    <scope>NUCLEOTIDE SEQUENCE [LARGE SCALE GENOMIC DNA]</scope>
    <source>
        <strain evidence="14 15">CBS 600.67</strain>
    </source>
</reference>
<keyword evidence="7 10" id="KW-0624">Polysaccharide degradation</keyword>
<feature type="domain" description="Glycosyl hydrolase family 67 C-terminal" evidence="12">
    <location>
        <begin position="447"/>
        <end position="670"/>
    </location>
</feature>
<evidence type="ECO:0000256" key="3">
    <source>
        <dbReference type="ARBA" id="ARBA00022651"/>
    </source>
</evidence>
<dbReference type="InterPro" id="IPR011099">
    <property type="entry name" value="Glyco_hydro_67_C"/>
</dbReference>
<keyword evidence="4 10" id="KW-0378">Hydrolase</keyword>
<evidence type="ECO:0000256" key="4">
    <source>
        <dbReference type="ARBA" id="ARBA00022801"/>
    </source>
</evidence>
<evidence type="ECO:0000313" key="15">
    <source>
        <dbReference type="Proteomes" id="UP001610335"/>
    </source>
</evidence>
<evidence type="ECO:0000313" key="14">
    <source>
        <dbReference type="EMBL" id="KAL2827754.1"/>
    </source>
</evidence>
<dbReference type="GO" id="GO:0016787">
    <property type="term" value="F:hydrolase activity"/>
    <property type="evidence" value="ECO:0007669"/>
    <property type="project" value="UniProtKB-KW"/>
</dbReference>
<comment type="similarity">
    <text evidence="1 10">Belongs to the glycosyl hydrolase 67 family.</text>
</comment>
<dbReference type="Gene3D" id="3.30.379.10">
    <property type="entry name" value="Chitobiase/beta-hexosaminidase domain 2-like"/>
    <property type="match status" value="1"/>
</dbReference>
<dbReference type="Gene3D" id="3.20.20.80">
    <property type="entry name" value="Glycosidases"/>
    <property type="match status" value="1"/>
</dbReference>
<evidence type="ECO:0000256" key="10">
    <source>
        <dbReference type="RuleBase" id="RU361198"/>
    </source>
</evidence>
<dbReference type="Gene3D" id="3.90.1330.10">
    <property type="entry name" value="Alpha-glucuronidase, C-terminal domain"/>
    <property type="match status" value="1"/>
</dbReference>